<sequence length="138" mass="15386">MSFCLTRGNASDLSVLSKLTKGITGLMAGDKGYVSKKHEDELKKQGLTLITKLKKNMKKKMSTAFEQFFLAQRNLIETVIEQLKSICHIEHSLHRSPLNFLVNLVGGLAAYAANPRKPSIKTTKLPRALNNPLIHNSR</sequence>
<evidence type="ECO:0000259" key="1">
    <source>
        <dbReference type="Pfam" id="PF13612"/>
    </source>
</evidence>
<organism evidence="3 5">
    <name type="scientific">Legionella cincinnatiensis</name>
    <dbReference type="NCBI Taxonomy" id="28085"/>
    <lineage>
        <taxon>Bacteria</taxon>
        <taxon>Pseudomonadati</taxon>
        <taxon>Pseudomonadota</taxon>
        <taxon>Gammaproteobacteria</taxon>
        <taxon>Legionellales</taxon>
        <taxon>Legionellaceae</taxon>
        <taxon>Legionella</taxon>
    </lineage>
</organism>
<protein>
    <submittedName>
        <fullName evidence="3">Membrane-associated, metal-dependent hydrolase</fullName>
    </submittedName>
</protein>
<reference evidence="2 4" key="1">
    <citation type="submission" date="2015-11" db="EMBL/GenBank/DDBJ databases">
        <title>Genomic analysis of 38 Legionella species identifies large and diverse effector repertoires.</title>
        <authorList>
            <person name="Burstein D."/>
            <person name="Amaro F."/>
            <person name="Zusman T."/>
            <person name="Lifshitz Z."/>
            <person name="Cohen O."/>
            <person name="Gilbert J.A."/>
            <person name="Pupko T."/>
            <person name="Shuman H.A."/>
            <person name="Segal G."/>
        </authorList>
    </citation>
    <scope>NUCLEOTIDE SEQUENCE [LARGE SCALE GENOMIC DNA]</scope>
    <source>
        <strain evidence="2 4">CDC#72-OH-14</strain>
    </source>
</reference>
<feature type="domain" description="Transposase DDE" evidence="1">
    <location>
        <begin position="2"/>
        <end position="96"/>
    </location>
</feature>
<dbReference type="Pfam" id="PF13612">
    <property type="entry name" value="DDE_Tnp_1_3"/>
    <property type="match status" value="1"/>
</dbReference>
<dbReference type="InterPro" id="IPR025668">
    <property type="entry name" value="Tnp_DDE_dom"/>
</dbReference>
<keyword evidence="4" id="KW-1185">Reference proteome</keyword>
<dbReference type="EMBL" id="LNXX01000007">
    <property type="protein sequence ID" value="KTC92243.1"/>
    <property type="molecule type" value="Genomic_DNA"/>
</dbReference>
<name>A0A378IEJ3_9GAMM</name>
<accession>A0A378IEJ3</accession>
<evidence type="ECO:0000313" key="2">
    <source>
        <dbReference type="EMBL" id="KTC92243.1"/>
    </source>
</evidence>
<reference evidence="3 5" key="2">
    <citation type="submission" date="2018-06" db="EMBL/GenBank/DDBJ databases">
        <authorList>
            <consortium name="Pathogen Informatics"/>
            <person name="Doyle S."/>
        </authorList>
    </citation>
    <scope>NUCLEOTIDE SEQUENCE [LARGE SCALE GENOMIC DNA]</scope>
    <source>
        <strain evidence="3 5">NCTC12438</strain>
    </source>
</reference>
<evidence type="ECO:0000313" key="5">
    <source>
        <dbReference type="Proteomes" id="UP000255316"/>
    </source>
</evidence>
<dbReference type="GO" id="GO:0016787">
    <property type="term" value="F:hydrolase activity"/>
    <property type="evidence" value="ECO:0007669"/>
    <property type="project" value="UniProtKB-KW"/>
</dbReference>
<dbReference type="Proteomes" id="UP000255316">
    <property type="component" value="Unassembled WGS sequence"/>
</dbReference>
<dbReference type="STRING" id="28085.Lcin_1022"/>
<gene>
    <name evidence="2" type="ORF">Lcin_1022</name>
    <name evidence="3" type="ORF">NCTC12438_00024</name>
</gene>
<dbReference type="Proteomes" id="UP000054854">
    <property type="component" value="Unassembled WGS sequence"/>
</dbReference>
<proteinExistence type="predicted"/>
<dbReference type="EMBL" id="UGNX01000001">
    <property type="protein sequence ID" value="STX33453.1"/>
    <property type="molecule type" value="Genomic_DNA"/>
</dbReference>
<evidence type="ECO:0000313" key="4">
    <source>
        <dbReference type="Proteomes" id="UP000054854"/>
    </source>
</evidence>
<dbReference type="AlphaFoldDB" id="A0A378IEJ3"/>
<evidence type="ECO:0000313" key="3">
    <source>
        <dbReference type="EMBL" id="STX33453.1"/>
    </source>
</evidence>
<keyword evidence="3" id="KW-0378">Hydrolase</keyword>